<feature type="compositionally biased region" description="Pro residues" evidence="1">
    <location>
        <begin position="1"/>
        <end position="11"/>
    </location>
</feature>
<protein>
    <submittedName>
        <fullName evidence="3">Uncharacterized protein</fullName>
    </submittedName>
</protein>
<reference evidence="3 4" key="1">
    <citation type="submission" date="2012-08" db="EMBL/GenBank/DDBJ databases">
        <title>Whole genome shotgun sequence of Gordonia rubripertincta NBRC 101908.</title>
        <authorList>
            <person name="Takarada H."/>
            <person name="Hosoyama A."/>
            <person name="Tsuchikane K."/>
            <person name="Katsumata H."/>
            <person name="Baba S."/>
            <person name="Ohji S."/>
            <person name="Yamazaki S."/>
            <person name="Fujita N."/>
        </authorList>
    </citation>
    <scope>NUCLEOTIDE SEQUENCE [LARGE SCALE GENOMIC DNA]</scope>
    <source>
        <strain evidence="3 4">NBRC 101908</strain>
    </source>
</reference>
<keyword evidence="2" id="KW-1133">Transmembrane helix</keyword>
<feature type="compositionally biased region" description="Pro residues" evidence="1">
    <location>
        <begin position="34"/>
        <end position="45"/>
    </location>
</feature>
<feature type="region of interest" description="Disordered" evidence="1">
    <location>
        <begin position="1"/>
        <end position="105"/>
    </location>
</feature>
<dbReference type="EMBL" id="BAHB01000104">
    <property type="protein sequence ID" value="GAB87613.1"/>
    <property type="molecule type" value="Genomic_DNA"/>
</dbReference>
<feature type="compositionally biased region" description="Acidic residues" evidence="1">
    <location>
        <begin position="70"/>
        <end position="79"/>
    </location>
</feature>
<accession>A0ABQ0HZD5</accession>
<evidence type="ECO:0000256" key="1">
    <source>
        <dbReference type="SAM" id="MobiDB-lite"/>
    </source>
</evidence>
<name>A0ABQ0HZD5_GORRU</name>
<keyword evidence="4" id="KW-1185">Reference proteome</keyword>
<evidence type="ECO:0000313" key="3">
    <source>
        <dbReference type="EMBL" id="GAB87613.1"/>
    </source>
</evidence>
<organism evidence="3 4">
    <name type="scientific">Gordonia rubripertincta NBRC 101908</name>
    <dbReference type="NCBI Taxonomy" id="1077975"/>
    <lineage>
        <taxon>Bacteria</taxon>
        <taxon>Bacillati</taxon>
        <taxon>Actinomycetota</taxon>
        <taxon>Actinomycetes</taxon>
        <taxon>Mycobacteriales</taxon>
        <taxon>Gordoniaceae</taxon>
        <taxon>Gordonia</taxon>
    </lineage>
</organism>
<feature type="compositionally biased region" description="Low complexity" evidence="1">
    <location>
        <begin position="46"/>
        <end position="56"/>
    </location>
</feature>
<keyword evidence="2" id="KW-0812">Transmembrane</keyword>
<sequence>MPSAPLPPTVATPPGDGEGTPPAPAAVPTVAAPSGPPAAAAPPGAPAAGTPAGAEADAPRAGETSNTETQEPDSPDSDESAALVSSPQGPSDGPAQALPGSSPDTILTGVKKFLIGVAPGGLMLLGAVALFGSGSFLESLRTLRS</sequence>
<gene>
    <name evidence="3" type="ORF">GORBP_104_00740</name>
</gene>
<evidence type="ECO:0000256" key="2">
    <source>
        <dbReference type="SAM" id="Phobius"/>
    </source>
</evidence>
<feature type="transmembrane region" description="Helical" evidence="2">
    <location>
        <begin position="113"/>
        <end position="137"/>
    </location>
</feature>
<evidence type="ECO:0000313" key="4">
    <source>
        <dbReference type="Proteomes" id="UP000010744"/>
    </source>
</evidence>
<comment type="caution">
    <text evidence="3">The sequence shown here is derived from an EMBL/GenBank/DDBJ whole genome shotgun (WGS) entry which is preliminary data.</text>
</comment>
<dbReference type="Proteomes" id="UP000010744">
    <property type="component" value="Unassembled WGS sequence"/>
</dbReference>
<keyword evidence="2" id="KW-0472">Membrane</keyword>
<proteinExistence type="predicted"/>